<reference evidence="5" key="1">
    <citation type="submission" date="2023-10" db="EMBL/GenBank/DDBJ databases">
        <authorList>
            <person name="Chen Y."/>
            <person name="Shah S."/>
            <person name="Dougan E. K."/>
            <person name="Thang M."/>
            <person name="Chan C."/>
        </authorList>
    </citation>
    <scope>NUCLEOTIDE SEQUENCE [LARGE SCALE GENOMIC DNA]</scope>
</reference>
<keyword evidence="1 3" id="KW-0853">WD repeat</keyword>
<accession>A0ABN9TKJ6</accession>
<evidence type="ECO:0000256" key="1">
    <source>
        <dbReference type="ARBA" id="ARBA00022574"/>
    </source>
</evidence>
<dbReference type="SMART" id="SM00320">
    <property type="entry name" value="WD40"/>
    <property type="match status" value="8"/>
</dbReference>
<feature type="region of interest" description="Disordered" evidence="4">
    <location>
        <begin position="265"/>
        <end position="339"/>
    </location>
</feature>
<organism evidence="5 6">
    <name type="scientific">Prorocentrum cordatum</name>
    <dbReference type="NCBI Taxonomy" id="2364126"/>
    <lineage>
        <taxon>Eukaryota</taxon>
        <taxon>Sar</taxon>
        <taxon>Alveolata</taxon>
        <taxon>Dinophyceae</taxon>
        <taxon>Prorocentrales</taxon>
        <taxon>Prorocentraceae</taxon>
        <taxon>Prorocentrum</taxon>
    </lineage>
</organism>
<keyword evidence="2" id="KW-0677">Repeat</keyword>
<evidence type="ECO:0000256" key="3">
    <source>
        <dbReference type="PROSITE-ProRule" id="PRU00221"/>
    </source>
</evidence>
<feature type="region of interest" description="Disordered" evidence="4">
    <location>
        <begin position="147"/>
        <end position="178"/>
    </location>
</feature>
<dbReference type="PANTHER" id="PTHR19857">
    <property type="entry name" value="MITOCHONDRIAL DIVISION PROTEIN 1-RELATED"/>
    <property type="match status" value="1"/>
</dbReference>
<gene>
    <name evidence="5" type="ORF">PCOR1329_LOCUS39800</name>
</gene>
<dbReference type="InterPro" id="IPR015943">
    <property type="entry name" value="WD40/YVTN_repeat-like_dom_sf"/>
</dbReference>
<comment type="caution">
    <text evidence="5">The sequence shown here is derived from an EMBL/GenBank/DDBJ whole genome shotgun (WGS) entry which is preliminary data.</text>
</comment>
<evidence type="ECO:0000313" key="6">
    <source>
        <dbReference type="Proteomes" id="UP001189429"/>
    </source>
</evidence>
<feature type="compositionally biased region" description="Acidic residues" evidence="4">
    <location>
        <begin position="317"/>
        <end position="339"/>
    </location>
</feature>
<feature type="repeat" description="WD" evidence="3">
    <location>
        <begin position="584"/>
        <end position="620"/>
    </location>
</feature>
<dbReference type="Pfam" id="PF00400">
    <property type="entry name" value="WD40"/>
    <property type="match status" value="7"/>
</dbReference>
<dbReference type="EMBL" id="CAUYUJ010014809">
    <property type="protein sequence ID" value="CAK0846244.1"/>
    <property type="molecule type" value="Genomic_DNA"/>
</dbReference>
<proteinExistence type="predicted"/>
<dbReference type="PROSITE" id="PS50294">
    <property type="entry name" value="WD_REPEATS_REGION"/>
    <property type="match status" value="2"/>
</dbReference>
<feature type="repeat" description="WD" evidence="3">
    <location>
        <begin position="457"/>
        <end position="488"/>
    </location>
</feature>
<evidence type="ECO:0000256" key="2">
    <source>
        <dbReference type="ARBA" id="ARBA00022737"/>
    </source>
</evidence>
<dbReference type="Gene3D" id="2.130.10.10">
    <property type="entry name" value="YVTN repeat-like/Quinoprotein amine dehydrogenase"/>
    <property type="match status" value="1"/>
</dbReference>
<feature type="repeat" description="WD" evidence="3">
    <location>
        <begin position="415"/>
        <end position="456"/>
    </location>
</feature>
<feature type="repeat" description="WD" evidence="3">
    <location>
        <begin position="366"/>
        <end position="408"/>
    </location>
</feature>
<dbReference type="PANTHER" id="PTHR19857:SF8">
    <property type="entry name" value="ANGIO-ASSOCIATED MIGRATORY CELL PROTEIN"/>
    <property type="match status" value="1"/>
</dbReference>
<protein>
    <submittedName>
        <fullName evidence="5">Uncharacterized protein</fullName>
    </submittedName>
</protein>
<feature type="compositionally biased region" description="Acidic residues" evidence="4">
    <location>
        <begin position="291"/>
        <end position="307"/>
    </location>
</feature>
<dbReference type="InterPro" id="IPR051179">
    <property type="entry name" value="WD_repeat_multifunction"/>
</dbReference>
<dbReference type="SUPFAM" id="SSF50978">
    <property type="entry name" value="WD40 repeat-like"/>
    <property type="match status" value="1"/>
</dbReference>
<dbReference type="InterPro" id="IPR001680">
    <property type="entry name" value="WD40_rpt"/>
</dbReference>
<name>A0ABN9TKJ6_9DINO</name>
<feature type="region of interest" description="Disordered" evidence="4">
    <location>
        <begin position="729"/>
        <end position="766"/>
    </location>
</feature>
<dbReference type="CDD" id="cd00200">
    <property type="entry name" value="WD40"/>
    <property type="match status" value="1"/>
</dbReference>
<dbReference type="Proteomes" id="UP001189429">
    <property type="component" value="Unassembled WGS sequence"/>
</dbReference>
<evidence type="ECO:0000256" key="4">
    <source>
        <dbReference type="SAM" id="MobiDB-lite"/>
    </source>
</evidence>
<evidence type="ECO:0000313" key="5">
    <source>
        <dbReference type="EMBL" id="CAK0846244.1"/>
    </source>
</evidence>
<keyword evidence="6" id="KW-1185">Reference proteome</keyword>
<sequence length="766" mass="81723">MQGPPDANLAILLHAATALDLYALKFRRPPPLPFDPVGPAPKLPNWDEVLEGAQALEEIVHSGDGVFVQRKLNQLYKKWASFLETELMGASGTILSCTGARGKAPQLHLMQILDQDRRPPTVHPDLHALKRMSIKFKLPITCLKGNQRHQADVGGAPRGPMVPEPAQPQAPLGGGPCGSDAARWYQSGGADAGSGANSAITDEAYHKFYGSAPGAGVQYPLTLISPALLNRHLRLAVQAYHERRSGAPLRRARACSRACQQGPAGAAWRASSPDTMAGAGGGADQDMAPEAGDEAQDWDAEAEEMDEELRRGNCQEVEFESDDDMPEDSDGDVMDNPDEEIGVINENDIYSDEDLAHQGVDDAVTSVAHAESVLSVMVNPTDWNSLVTGGQDDVAVLWHIDEQNGSLACTQRFRLQGHTDSVIQVAFSNDGQYVATGSYDGTVRIWTPQDGALVHALDGPSKEVEWISWHPKGHAILAGSTDTMAWMWWAPTGKLMQIFAGHAQGVTCGCWPMGGKLVCTASEDRAIIVWNPRTGSPQHHAKQVHEGAIVSICAHPEGPVVVTGSEDGSCKATHIETGNTLANLVGHTESVEAVGFSNPSQGAILLLASASMDGKVNVWDGKTFELRCSLTDHFEQGGVVRFRWLPAPVYGSWLSTCATDGTVRLYDALAGQCIRTLRGHSDTVLDLSVAIGRATEGPPGSHQLRIATGSDDNTCRFFSVALWTAGHTEPAVPKAAQSTSAEPNAPTPERNPHLPLAPAGASAPAR</sequence>
<dbReference type="InterPro" id="IPR036322">
    <property type="entry name" value="WD40_repeat_dom_sf"/>
</dbReference>
<feature type="compositionally biased region" description="Low complexity" evidence="4">
    <location>
        <begin position="753"/>
        <end position="766"/>
    </location>
</feature>
<dbReference type="PROSITE" id="PS50082">
    <property type="entry name" value="WD_REPEATS_2"/>
    <property type="match status" value="5"/>
</dbReference>
<feature type="repeat" description="WD" evidence="3">
    <location>
        <begin position="499"/>
        <end position="540"/>
    </location>
</feature>